<organism evidence="2 3">
    <name type="scientific">Acinetobacter proteolyticus</name>
    <dbReference type="NCBI Taxonomy" id="1776741"/>
    <lineage>
        <taxon>Bacteria</taxon>
        <taxon>Pseudomonadati</taxon>
        <taxon>Pseudomonadota</taxon>
        <taxon>Gammaproteobacteria</taxon>
        <taxon>Moraxellales</taxon>
        <taxon>Moraxellaceae</taxon>
        <taxon>Acinetobacter</taxon>
    </lineage>
</organism>
<feature type="region of interest" description="Disordered" evidence="1">
    <location>
        <begin position="25"/>
        <end position="65"/>
    </location>
</feature>
<protein>
    <submittedName>
        <fullName evidence="2">FimV domain-containing protein</fullName>
    </submittedName>
</protein>
<sequence length="421" mass="46562">MSTIIIVLLVIVLIVAIVLKKRESNQANPAPKKGASKTTKKAATRSASRTTLAREEQEYAPPTTTDISESLRQKLEQQIQSGNFQSAEAQINQALKQDNSQHELYLFLLDIHLKQKDDLAIDQLIKHIHALKLEDIAQAAEAKHREYEQNKQPDSIEFNLASHSFQQTPTAVEPQIQSNTADFDALVQTPTAQSFDDLQSEYAAPAEEAQPVEAAPEVQPLDFNFSFEQKPTDEAVPAPAPVATPESKEQPQPLEFSFNLEPTPPSIEETKVEDSKPELDFNFTHLELASQPVEEKAPVEEAAPSLDFNFEPSVEKTEQPAPVETTAFSFDLAEPAAAVEAQPELIAPVTTPSATIAIHDPLAQSFPDLQQLDEAQLNLELAEQYIELGAYDSARELLKNKQAFNAEQQQRSENLLNKIAS</sequence>
<dbReference type="InterPro" id="IPR038440">
    <property type="entry name" value="FimV_C_sf"/>
</dbReference>
<accession>A0A2N0W9Q0</accession>
<proteinExistence type="predicted"/>
<evidence type="ECO:0000313" key="3">
    <source>
        <dbReference type="Proteomes" id="UP000233553"/>
    </source>
</evidence>
<dbReference type="RefSeq" id="WP_101237640.1">
    <property type="nucleotide sequence ID" value="NZ_PISJ01000026.1"/>
</dbReference>
<gene>
    <name evidence="2" type="ORF">CW311_20125</name>
</gene>
<feature type="compositionally biased region" description="Basic residues" evidence="1">
    <location>
        <begin position="34"/>
        <end position="43"/>
    </location>
</feature>
<dbReference type="Proteomes" id="UP000233553">
    <property type="component" value="Unassembled WGS sequence"/>
</dbReference>
<dbReference type="Gene3D" id="1.20.58.2200">
    <property type="match status" value="1"/>
</dbReference>
<dbReference type="AlphaFoldDB" id="A0A2N0W9Q0"/>
<dbReference type="EMBL" id="PISJ01000026">
    <property type="protein sequence ID" value="PKF31190.1"/>
    <property type="molecule type" value="Genomic_DNA"/>
</dbReference>
<comment type="caution">
    <text evidence="2">The sequence shown here is derived from an EMBL/GenBank/DDBJ whole genome shotgun (WGS) entry which is preliminary data.</text>
</comment>
<evidence type="ECO:0000313" key="2">
    <source>
        <dbReference type="EMBL" id="PKF31190.1"/>
    </source>
</evidence>
<feature type="region of interest" description="Disordered" evidence="1">
    <location>
        <begin position="232"/>
        <end position="274"/>
    </location>
</feature>
<name>A0A2N0W9Q0_9GAMM</name>
<feature type="compositionally biased region" description="Low complexity" evidence="1">
    <location>
        <begin position="234"/>
        <end position="245"/>
    </location>
</feature>
<reference evidence="2 3" key="1">
    <citation type="submission" date="2017-12" db="EMBL/GenBank/DDBJ databases">
        <title>Draft Genome sequences of multiple microbial strains isolated from spacecraft associated surfaces.</title>
        <authorList>
            <person name="Seuylemezian A."/>
            <person name="Vaishampayan P."/>
            <person name="Venkateswaran K."/>
        </authorList>
    </citation>
    <scope>NUCLEOTIDE SEQUENCE [LARGE SCALE GENOMIC DNA]</scope>
    <source>
        <strain evidence="2 3">2P01AA</strain>
    </source>
</reference>
<evidence type="ECO:0000256" key="1">
    <source>
        <dbReference type="SAM" id="MobiDB-lite"/>
    </source>
</evidence>